<feature type="transmembrane region" description="Helical" evidence="6">
    <location>
        <begin position="148"/>
        <end position="169"/>
    </location>
</feature>
<comment type="caution">
    <text evidence="7">The sequence shown here is derived from an EMBL/GenBank/DDBJ whole genome shotgun (WGS) entry which is preliminary data.</text>
</comment>
<dbReference type="EMBL" id="JARWAO010000005">
    <property type="protein sequence ID" value="MDR5896577.1"/>
    <property type="molecule type" value="Genomic_DNA"/>
</dbReference>
<keyword evidence="3 6" id="KW-0812">Transmembrane</keyword>
<keyword evidence="8" id="KW-1185">Reference proteome</keyword>
<evidence type="ECO:0000256" key="6">
    <source>
        <dbReference type="SAM" id="Phobius"/>
    </source>
</evidence>
<name>A0ABU1GYQ3_9GAMM</name>
<feature type="transmembrane region" description="Helical" evidence="6">
    <location>
        <begin position="175"/>
        <end position="192"/>
    </location>
</feature>
<dbReference type="PANTHER" id="PTHR33545">
    <property type="entry name" value="UPF0750 MEMBRANE PROTEIN YITT-RELATED"/>
    <property type="match status" value="1"/>
</dbReference>
<evidence type="ECO:0000313" key="7">
    <source>
        <dbReference type="EMBL" id="MDR5896577.1"/>
    </source>
</evidence>
<feature type="transmembrane region" description="Helical" evidence="6">
    <location>
        <begin position="37"/>
        <end position="63"/>
    </location>
</feature>
<sequence>MMHSVLHHRPWEDALAILIGVSLTALGIQFYSDAELLIGSTAGLALLVSYVTGWNFGPIFFLVNIPFYWLAFVRMGVAFTLKTFTAIALLSLFSMAMPHWLGPTHVQPLYAALVGGSLIGLGILALFRHRGSLGGINILALYLQDRHIARAGHIQLAIDIALMVAALFVLPPEKVALSVVGAVALNAIVMINHRPERYRGES</sequence>
<keyword evidence="4 6" id="KW-1133">Transmembrane helix</keyword>
<gene>
    <name evidence="7" type="ORF">QC825_10870</name>
</gene>
<feature type="transmembrane region" description="Helical" evidence="6">
    <location>
        <begin position="75"/>
        <end position="97"/>
    </location>
</feature>
<evidence type="ECO:0000256" key="1">
    <source>
        <dbReference type="ARBA" id="ARBA00004651"/>
    </source>
</evidence>
<evidence type="ECO:0000256" key="4">
    <source>
        <dbReference type="ARBA" id="ARBA00022989"/>
    </source>
</evidence>
<dbReference type="InterPro" id="IPR003740">
    <property type="entry name" value="YitT"/>
</dbReference>
<accession>A0ABU1GYQ3</accession>
<evidence type="ECO:0000256" key="5">
    <source>
        <dbReference type="ARBA" id="ARBA00023136"/>
    </source>
</evidence>
<dbReference type="Proteomes" id="UP001269375">
    <property type="component" value="Unassembled WGS sequence"/>
</dbReference>
<dbReference type="InterPro" id="IPR051461">
    <property type="entry name" value="UPF0750_membrane"/>
</dbReference>
<organism evidence="7 8">
    <name type="scientific">Larsenimonas suaedae</name>
    <dbReference type="NCBI Taxonomy" id="1851019"/>
    <lineage>
        <taxon>Bacteria</taxon>
        <taxon>Pseudomonadati</taxon>
        <taxon>Pseudomonadota</taxon>
        <taxon>Gammaproteobacteria</taxon>
        <taxon>Oceanospirillales</taxon>
        <taxon>Halomonadaceae</taxon>
        <taxon>Larsenimonas</taxon>
    </lineage>
</organism>
<dbReference type="PANTHER" id="PTHR33545:SF5">
    <property type="entry name" value="UPF0750 MEMBRANE PROTEIN YITT"/>
    <property type="match status" value="1"/>
</dbReference>
<evidence type="ECO:0000256" key="2">
    <source>
        <dbReference type="ARBA" id="ARBA00022475"/>
    </source>
</evidence>
<comment type="subcellular location">
    <subcellularLocation>
        <location evidence="1">Cell membrane</location>
        <topology evidence="1">Multi-pass membrane protein</topology>
    </subcellularLocation>
</comment>
<dbReference type="RefSeq" id="WP_251594306.1">
    <property type="nucleotide sequence ID" value="NZ_JAMLJI010000003.1"/>
</dbReference>
<protein>
    <submittedName>
        <fullName evidence="7">YitT family protein</fullName>
    </submittedName>
</protein>
<evidence type="ECO:0000313" key="8">
    <source>
        <dbReference type="Proteomes" id="UP001269375"/>
    </source>
</evidence>
<proteinExistence type="predicted"/>
<feature type="transmembrane region" description="Helical" evidence="6">
    <location>
        <begin position="109"/>
        <end position="127"/>
    </location>
</feature>
<evidence type="ECO:0000256" key="3">
    <source>
        <dbReference type="ARBA" id="ARBA00022692"/>
    </source>
</evidence>
<feature type="transmembrane region" description="Helical" evidence="6">
    <location>
        <begin position="12"/>
        <end position="31"/>
    </location>
</feature>
<reference evidence="7 8" key="1">
    <citation type="submission" date="2023-04" db="EMBL/GenBank/DDBJ databases">
        <title>A long-awaited taxogenomic arrangement of the family Halomonadaceae.</title>
        <authorList>
            <person name="De La Haba R."/>
            <person name="Chuvochina M."/>
            <person name="Wittouck S."/>
            <person name="Arahal D.R."/>
            <person name="Sanchez-Porro C."/>
            <person name="Hugenholtz P."/>
            <person name="Ventosa A."/>
        </authorList>
    </citation>
    <scope>NUCLEOTIDE SEQUENCE [LARGE SCALE GENOMIC DNA]</scope>
    <source>
        <strain evidence="7 8">DSM 22428</strain>
    </source>
</reference>
<dbReference type="Pfam" id="PF02588">
    <property type="entry name" value="YitT_membrane"/>
    <property type="match status" value="1"/>
</dbReference>
<keyword evidence="5 6" id="KW-0472">Membrane</keyword>
<keyword evidence="2" id="KW-1003">Cell membrane</keyword>